<organism evidence="2 3">
    <name type="scientific">Flavobacterium xueshanense</name>
    <dbReference type="NCBI Taxonomy" id="935223"/>
    <lineage>
        <taxon>Bacteria</taxon>
        <taxon>Pseudomonadati</taxon>
        <taxon>Bacteroidota</taxon>
        <taxon>Flavobacteriia</taxon>
        <taxon>Flavobacteriales</taxon>
        <taxon>Flavobacteriaceae</taxon>
        <taxon>Flavobacterium</taxon>
    </lineage>
</organism>
<evidence type="ECO:0000313" key="3">
    <source>
        <dbReference type="Proteomes" id="UP000198596"/>
    </source>
</evidence>
<accession>A0A1I1Z3M6</accession>
<proteinExistence type="predicted"/>
<dbReference type="OrthoDB" id="3169575at2"/>
<dbReference type="RefSeq" id="WP_091202721.1">
    <property type="nucleotide sequence ID" value="NZ_FONQ01000001.1"/>
</dbReference>
<reference evidence="3" key="1">
    <citation type="submission" date="2016-10" db="EMBL/GenBank/DDBJ databases">
        <authorList>
            <person name="Varghese N."/>
            <person name="Submissions S."/>
        </authorList>
    </citation>
    <scope>NUCLEOTIDE SEQUENCE [LARGE SCALE GENOMIC DNA]</scope>
    <source>
        <strain evidence="3">CGMCC 1.9227</strain>
    </source>
</reference>
<name>A0A1I1Z3M6_9FLAO</name>
<feature type="transmembrane region" description="Helical" evidence="1">
    <location>
        <begin position="68"/>
        <end position="86"/>
    </location>
</feature>
<feature type="transmembrane region" description="Helical" evidence="1">
    <location>
        <begin position="7"/>
        <end position="25"/>
    </location>
</feature>
<evidence type="ECO:0000256" key="1">
    <source>
        <dbReference type="SAM" id="Phobius"/>
    </source>
</evidence>
<keyword evidence="1" id="KW-0812">Transmembrane</keyword>
<keyword evidence="1" id="KW-0472">Membrane</keyword>
<evidence type="ECO:0000313" key="2">
    <source>
        <dbReference type="EMBL" id="SFE26454.1"/>
    </source>
</evidence>
<dbReference type="Proteomes" id="UP000198596">
    <property type="component" value="Unassembled WGS sequence"/>
</dbReference>
<feature type="transmembrane region" description="Helical" evidence="1">
    <location>
        <begin position="31"/>
        <end position="52"/>
    </location>
</feature>
<keyword evidence="1" id="KW-1133">Transmembrane helix</keyword>
<protein>
    <recommendedName>
        <fullName evidence="4">Cell shape-determining protein</fullName>
    </recommendedName>
</protein>
<dbReference type="AlphaFoldDB" id="A0A1I1Z3M6"/>
<gene>
    <name evidence="2" type="ORF">SAMN04488131_101234</name>
</gene>
<dbReference type="EMBL" id="FONQ01000001">
    <property type="protein sequence ID" value="SFE26454.1"/>
    <property type="molecule type" value="Genomic_DNA"/>
</dbReference>
<sequence length="547" mass="61118">MKKIFSIIFLLFFGFFLLYNNLPVINYGFTGFAFILLLLLVIGILFSVGLTISQQTKQVKIVSKPNKILFVLAGVLLLYCIALPFVTSLKMFRSDSYQKLIGEVKNGQKITNHIAPISIDKIRVVDEELAHLLGEKILGSQPALGSQVELGDFCIQKVNNNLYWVAPLLHSGFLKWFNNQEGTAGYVMVSATNERDVKLVQSVGGKNIKIKYQQGAYFQSDIHRHVYFNGNATVGLADFSFEIDDAGNPFWIVTKYVKKIGFSGKDAVGVVVVDAQSGAINEYSIAKTPKWVDRIQPLDFIENQLNDWGEYVHGYWNFSNQDKLQITEGMTLVYGKDNKSYWYTGLTSVGKEESAVGFVLVDTRTKETTFYKQSGATEYAAQSSAQGKVQEKGYKASLPIPYNINNIPTYVMTLKDNGGLVKMFAMVAISDYTIVGVGNTMRETLTSFKNVYNMADNKINPNSVSNKKSLKSVVTRIQNDVKNGNSFYYFKVKDYPNIFVGSSQISNQLPVTIVGDSINISFDVDLEEVIDISSFENINLKATMKSK</sequence>
<evidence type="ECO:0008006" key="4">
    <source>
        <dbReference type="Google" id="ProtNLM"/>
    </source>
</evidence>
<keyword evidence="3" id="KW-1185">Reference proteome</keyword>